<protein>
    <submittedName>
        <fullName evidence="2">Uncharacterized protein</fullName>
    </submittedName>
</protein>
<feature type="compositionally biased region" description="Polar residues" evidence="1">
    <location>
        <begin position="70"/>
        <end position="81"/>
    </location>
</feature>
<evidence type="ECO:0000313" key="2">
    <source>
        <dbReference type="EMBL" id="KAL3694965.1"/>
    </source>
</evidence>
<name>A0ABD3HTX7_9MARC</name>
<feature type="compositionally biased region" description="Basic and acidic residues" evidence="1">
    <location>
        <begin position="58"/>
        <end position="69"/>
    </location>
</feature>
<evidence type="ECO:0000313" key="3">
    <source>
        <dbReference type="Proteomes" id="UP001633002"/>
    </source>
</evidence>
<comment type="caution">
    <text evidence="2">The sequence shown here is derived from an EMBL/GenBank/DDBJ whole genome shotgun (WGS) entry which is preliminary data.</text>
</comment>
<proteinExistence type="predicted"/>
<feature type="region of interest" description="Disordered" evidence="1">
    <location>
        <begin position="17"/>
        <end position="81"/>
    </location>
</feature>
<accession>A0ABD3HTX7</accession>
<gene>
    <name evidence="2" type="ORF">R1sor_008616</name>
</gene>
<reference evidence="2 3" key="1">
    <citation type="submission" date="2024-09" db="EMBL/GenBank/DDBJ databases">
        <title>Chromosome-scale assembly of Riccia sorocarpa.</title>
        <authorList>
            <person name="Paukszto L."/>
        </authorList>
    </citation>
    <scope>NUCLEOTIDE SEQUENCE [LARGE SCALE GENOMIC DNA]</scope>
    <source>
        <strain evidence="2">LP-2024</strain>
        <tissue evidence="2">Aerial parts of the thallus</tissue>
    </source>
</reference>
<feature type="compositionally biased region" description="Polar residues" evidence="1">
    <location>
        <begin position="31"/>
        <end position="40"/>
    </location>
</feature>
<organism evidence="2 3">
    <name type="scientific">Riccia sorocarpa</name>
    <dbReference type="NCBI Taxonomy" id="122646"/>
    <lineage>
        <taxon>Eukaryota</taxon>
        <taxon>Viridiplantae</taxon>
        <taxon>Streptophyta</taxon>
        <taxon>Embryophyta</taxon>
        <taxon>Marchantiophyta</taxon>
        <taxon>Marchantiopsida</taxon>
        <taxon>Marchantiidae</taxon>
        <taxon>Marchantiales</taxon>
        <taxon>Ricciaceae</taxon>
        <taxon>Riccia</taxon>
    </lineage>
</organism>
<evidence type="ECO:0000256" key="1">
    <source>
        <dbReference type="SAM" id="MobiDB-lite"/>
    </source>
</evidence>
<dbReference type="AlphaFoldDB" id="A0ABD3HTX7"/>
<feature type="compositionally biased region" description="Basic and acidic residues" evidence="1">
    <location>
        <begin position="19"/>
        <end position="29"/>
    </location>
</feature>
<dbReference type="EMBL" id="JBJQOH010000003">
    <property type="protein sequence ID" value="KAL3694965.1"/>
    <property type="molecule type" value="Genomic_DNA"/>
</dbReference>
<sequence length="81" mass="9153">MYFGEKLHRAIKQLWPDEGVGKTAKERGPQKRQSLIQPSFSCEEEARKRHRPPSWIGKAERVEPEKSDTASDVGSDNGSSE</sequence>
<dbReference type="Proteomes" id="UP001633002">
    <property type="component" value="Unassembled WGS sequence"/>
</dbReference>
<keyword evidence="3" id="KW-1185">Reference proteome</keyword>